<name>A0A1G9A1Y8_9BACL</name>
<gene>
    <name evidence="1" type="ORF">SAMN05216192_1355</name>
</gene>
<evidence type="ECO:0000313" key="1">
    <source>
        <dbReference type="EMBL" id="SDK21257.1"/>
    </source>
</evidence>
<dbReference type="EMBL" id="FNDX01000035">
    <property type="protein sequence ID" value="SDK21257.1"/>
    <property type="molecule type" value="Genomic_DNA"/>
</dbReference>
<dbReference type="OrthoDB" id="9796845at2"/>
<dbReference type="STRING" id="1174501.SAMN05216192_1355"/>
<dbReference type="PANTHER" id="PTHR34817">
    <property type="entry name" value="NUCLEOTIDYLTRANSFERASE"/>
    <property type="match status" value="1"/>
</dbReference>
<dbReference type="AlphaFoldDB" id="A0A1G9A1Y8"/>
<evidence type="ECO:0008006" key="3">
    <source>
        <dbReference type="Google" id="ProtNLM"/>
    </source>
</evidence>
<dbReference type="InterPro" id="IPR018775">
    <property type="entry name" value="RlaP"/>
</dbReference>
<protein>
    <recommendedName>
        <fullName evidence="3">Nucleotidyltransferase</fullName>
    </recommendedName>
</protein>
<sequence>MSEIELEIIRQLRMIEAEEDVRILYACESGSRAWGFPSRDSDYDVRFLYVRRPEAYLSIFEPRDVIERPISNLLDIGGWDLKKALLLFRKSNPPLLEWLQSGIRYEENYTVAESIRALSPLGFSPKSCIYHYLNMARGNYRTYLQGSEVKIKKYFYVLRPLLACAWIEKYNGVPPLEFSVLVETLIPEGTLLRETVNQLLVRKMSGDELKVEPRLEVINNYLEQSIAHFEESASLFEAAHGVTDEQLDVLFYSALAEVWGNESSWTRGLKEVRRPSGGR</sequence>
<organism evidence="1 2">
    <name type="scientific">Paenibacillus typhae</name>
    <dbReference type="NCBI Taxonomy" id="1174501"/>
    <lineage>
        <taxon>Bacteria</taxon>
        <taxon>Bacillati</taxon>
        <taxon>Bacillota</taxon>
        <taxon>Bacilli</taxon>
        <taxon>Bacillales</taxon>
        <taxon>Paenibacillaceae</taxon>
        <taxon>Paenibacillus</taxon>
    </lineage>
</organism>
<proteinExistence type="predicted"/>
<accession>A0A1G9A1Y8</accession>
<dbReference type="Proteomes" id="UP000199050">
    <property type="component" value="Unassembled WGS sequence"/>
</dbReference>
<dbReference type="PANTHER" id="PTHR34817:SF2">
    <property type="entry name" value="NUCLEOTIDYLTRANSFERASE"/>
    <property type="match status" value="1"/>
</dbReference>
<evidence type="ECO:0000313" key="2">
    <source>
        <dbReference type="Proteomes" id="UP000199050"/>
    </source>
</evidence>
<dbReference type="Pfam" id="PF10127">
    <property type="entry name" value="RlaP"/>
    <property type="match status" value="1"/>
</dbReference>
<dbReference type="RefSeq" id="WP_090717480.1">
    <property type="nucleotide sequence ID" value="NZ_CBCSKY010000039.1"/>
</dbReference>
<keyword evidence="2" id="KW-1185">Reference proteome</keyword>
<reference evidence="2" key="1">
    <citation type="submission" date="2016-10" db="EMBL/GenBank/DDBJ databases">
        <authorList>
            <person name="Varghese N."/>
            <person name="Submissions S."/>
        </authorList>
    </citation>
    <scope>NUCLEOTIDE SEQUENCE [LARGE SCALE GENOMIC DNA]</scope>
    <source>
        <strain evidence="2">CGMCC 1.11012</strain>
    </source>
</reference>